<organism evidence="7 8">
    <name type="scientific">Goodfellowiella coeruleoviolacea</name>
    <dbReference type="NCBI Taxonomy" id="334858"/>
    <lineage>
        <taxon>Bacteria</taxon>
        <taxon>Bacillati</taxon>
        <taxon>Actinomycetota</taxon>
        <taxon>Actinomycetes</taxon>
        <taxon>Pseudonocardiales</taxon>
        <taxon>Pseudonocardiaceae</taxon>
        <taxon>Goodfellowiella</taxon>
    </lineage>
</organism>
<evidence type="ECO:0000256" key="4">
    <source>
        <dbReference type="ARBA" id="ARBA00022729"/>
    </source>
</evidence>
<evidence type="ECO:0000313" key="7">
    <source>
        <dbReference type="EMBL" id="MCP2167506.1"/>
    </source>
</evidence>
<dbReference type="PANTHER" id="PTHR30532">
    <property type="entry name" value="IRON III DICITRATE-BINDING PERIPLASMIC PROTEIN"/>
    <property type="match status" value="1"/>
</dbReference>
<feature type="domain" description="Fe/B12 periplasmic-binding" evidence="6">
    <location>
        <begin position="73"/>
        <end position="341"/>
    </location>
</feature>
<dbReference type="Pfam" id="PF01497">
    <property type="entry name" value="Peripla_BP_2"/>
    <property type="match status" value="1"/>
</dbReference>
<proteinExistence type="inferred from homology"/>
<dbReference type="GO" id="GO:1901678">
    <property type="term" value="P:iron coordination entity transport"/>
    <property type="evidence" value="ECO:0007669"/>
    <property type="project" value="UniProtKB-ARBA"/>
</dbReference>
<feature type="chain" id="PRO_5041954712" evidence="5">
    <location>
        <begin position="34"/>
        <end position="344"/>
    </location>
</feature>
<keyword evidence="8" id="KW-1185">Reference proteome</keyword>
<dbReference type="InterPro" id="IPR002491">
    <property type="entry name" value="ABC_transptr_periplasmic_BD"/>
</dbReference>
<protein>
    <submittedName>
        <fullName evidence="7">Iron complex transport system substrate-binding protein</fullName>
    </submittedName>
</protein>
<dbReference type="AlphaFoldDB" id="A0AAE3GFY9"/>
<keyword evidence="4 5" id="KW-0732">Signal</keyword>
<evidence type="ECO:0000256" key="2">
    <source>
        <dbReference type="ARBA" id="ARBA00008814"/>
    </source>
</evidence>
<reference evidence="7" key="1">
    <citation type="submission" date="2022-06" db="EMBL/GenBank/DDBJ databases">
        <title>Genomic Encyclopedia of Archaeal and Bacterial Type Strains, Phase II (KMG-II): from individual species to whole genera.</title>
        <authorList>
            <person name="Goeker M."/>
        </authorList>
    </citation>
    <scope>NUCLEOTIDE SEQUENCE</scope>
    <source>
        <strain evidence="7">DSM 43935</strain>
    </source>
</reference>
<evidence type="ECO:0000256" key="1">
    <source>
        <dbReference type="ARBA" id="ARBA00004196"/>
    </source>
</evidence>
<name>A0AAE3GFY9_9PSEU</name>
<dbReference type="GO" id="GO:0030288">
    <property type="term" value="C:outer membrane-bounded periplasmic space"/>
    <property type="evidence" value="ECO:0007669"/>
    <property type="project" value="TreeGrafter"/>
</dbReference>
<comment type="similarity">
    <text evidence="2">Belongs to the bacterial solute-binding protein 8 family.</text>
</comment>
<dbReference type="PANTHER" id="PTHR30532:SF25">
    <property type="entry name" value="IRON(III) DICITRATE-BINDING PERIPLASMIC PROTEIN"/>
    <property type="match status" value="1"/>
</dbReference>
<evidence type="ECO:0000259" key="6">
    <source>
        <dbReference type="PROSITE" id="PS50983"/>
    </source>
</evidence>
<comment type="caution">
    <text evidence="7">The sequence shown here is derived from an EMBL/GenBank/DDBJ whole genome shotgun (WGS) entry which is preliminary data.</text>
</comment>
<keyword evidence="3" id="KW-0813">Transport</keyword>
<dbReference type="Gene3D" id="3.40.50.1980">
    <property type="entry name" value="Nitrogenase molybdenum iron protein domain"/>
    <property type="match status" value="2"/>
</dbReference>
<evidence type="ECO:0000256" key="5">
    <source>
        <dbReference type="SAM" id="SignalP"/>
    </source>
</evidence>
<dbReference type="EMBL" id="JAMTCK010000010">
    <property type="protein sequence ID" value="MCP2167506.1"/>
    <property type="molecule type" value="Genomic_DNA"/>
</dbReference>
<dbReference type="InterPro" id="IPR051313">
    <property type="entry name" value="Bact_iron-sidero_bind"/>
</dbReference>
<evidence type="ECO:0000256" key="3">
    <source>
        <dbReference type="ARBA" id="ARBA00022448"/>
    </source>
</evidence>
<dbReference type="SUPFAM" id="SSF53807">
    <property type="entry name" value="Helical backbone' metal receptor"/>
    <property type="match status" value="1"/>
</dbReference>
<comment type="subcellular location">
    <subcellularLocation>
        <location evidence="1">Cell envelope</location>
    </subcellularLocation>
</comment>
<dbReference type="Proteomes" id="UP001206128">
    <property type="component" value="Unassembled WGS sequence"/>
</dbReference>
<accession>A0AAE3GFY9</accession>
<dbReference type="RefSeq" id="WP_253774462.1">
    <property type="nucleotide sequence ID" value="NZ_JAMTCK010000010.1"/>
</dbReference>
<dbReference type="CDD" id="cd01146">
    <property type="entry name" value="FhuD"/>
    <property type="match status" value="1"/>
</dbReference>
<evidence type="ECO:0000313" key="8">
    <source>
        <dbReference type="Proteomes" id="UP001206128"/>
    </source>
</evidence>
<feature type="signal peptide" evidence="5">
    <location>
        <begin position="1"/>
        <end position="33"/>
    </location>
</feature>
<dbReference type="PROSITE" id="PS50983">
    <property type="entry name" value="FE_B12_PBP"/>
    <property type="match status" value="1"/>
</dbReference>
<sequence>MRTSLRRLLPVRWVSTAALVALTVGLAGCGAGGADTTAAGVSGSGSAAATAAGFPRTVEHAMGSTTIDKQPQRVAALDASFVDAAIALQTQVVAYTSYRSIKDTLPAYLGADAQTYGKDAVSVGTLTSPSVEQILATEPDLIVSAKVRHESLYTQLSAQVPTVFTTSTGPTWKENIRLLARALGKEDLAEQKIGDYERRAQRVGDAIRAKLGKNPTVSVVRFTDEQTVRLYTPHSFSGIVLADAGLARTPAAQTDDPAKIAVDLSPERITDLDADQIFVSTWQDEKGDSARQRDSFQANPLWGQLTGATRDVDDTTWMTAVGLQGAHVILDDLAATFGVDPARS</sequence>
<dbReference type="PROSITE" id="PS51257">
    <property type="entry name" value="PROKAR_LIPOPROTEIN"/>
    <property type="match status" value="1"/>
</dbReference>
<gene>
    <name evidence="7" type="ORF">LX83_004379</name>
</gene>